<dbReference type="PANTHER" id="PTHR10336:SF82">
    <property type="entry name" value="PHOSPHOINOSITIDE PHOSPHOLIPASE C"/>
    <property type="match status" value="1"/>
</dbReference>
<feature type="domain" description="PI-PLC Y-box" evidence="3">
    <location>
        <begin position="546"/>
        <end position="660"/>
    </location>
</feature>
<evidence type="ECO:0000256" key="1">
    <source>
        <dbReference type="RuleBase" id="RU361133"/>
    </source>
</evidence>
<dbReference type="InterPro" id="IPR001711">
    <property type="entry name" value="PLipase_C_Pinositol-sp_Y"/>
</dbReference>
<keyword evidence="1" id="KW-0378">Hydrolase</keyword>
<dbReference type="PROSITE" id="PS50007">
    <property type="entry name" value="PIPLC_X_DOMAIN"/>
    <property type="match status" value="1"/>
</dbReference>
<dbReference type="EMBL" id="CAWUHC010000106">
    <property type="protein sequence ID" value="CAK7232608.1"/>
    <property type="molecule type" value="Genomic_DNA"/>
</dbReference>
<organism evidence="4 5">
    <name type="scientific">Sporothrix bragantina</name>
    <dbReference type="NCBI Taxonomy" id="671064"/>
    <lineage>
        <taxon>Eukaryota</taxon>
        <taxon>Fungi</taxon>
        <taxon>Dikarya</taxon>
        <taxon>Ascomycota</taxon>
        <taxon>Pezizomycotina</taxon>
        <taxon>Sordariomycetes</taxon>
        <taxon>Sordariomycetidae</taxon>
        <taxon>Ophiostomatales</taxon>
        <taxon>Ophiostomataceae</taxon>
        <taxon>Sporothrix</taxon>
    </lineage>
</organism>
<comment type="caution">
    <text evidence="4">The sequence shown here is derived from an EMBL/GenBank/DDBJ whole genome shotgun (WGS) entry which is preliminary data.</text>
</comment>
<feature type="region of interest" description="Disordered" evidence="2">
    <location>
        <begin position="216"/>
        <end position="241"/>
    </location>
</feature>
<dbReference type="SMART" id="SM00149">
    <property type="entry name" value="PLCYc"/>
    <property type="match status" value="1"/>
</dbReference>
<dbReference type="EC" id="3.1.4.11" evidence="1"/>
<dbReference type="InterPro" id="IPR035892">
    <property type="entry name" value="C2_domain_sf"/>
</dbReference>
<keyword evidence="5" id="KW-1185">Reference proteome</keyword>
<gene>
    <name evidence="4" type="ORF">SBRCBS47491_008330</name>
</gene>
<feature type="compositionally biased region" description="Basic residues" evidence="2">
    <location>
        <begin position="1"/>
        <end position="11"/>
    </location>
</feature>
<feature type="region of interest" description="Disordered" evidence="2">
    <location>
        <begin position="511"/>
        <end position="537"/>
    </location>
</feature>
<feature type="compositionally biased region" description="Polar residues" evidence="2">
    <location>
        <begin position="334"/>
        <end position="362"/>
    </location>
</feature>
<dbReference type="SUPFAM" id="SSF51695">
    <property type="entry name" value="PLC-like phosphodiesterases"/>
    <property type="match status" value="1"/>
</dbReference>
<accession>A0ABP0CL80</accession>
<feature type="region of interest" description="Disordered" evidence="2">
    <location>
        <begin position="315"/>
        <end position="383"/>
    </location>
</feature>
<dbReference type="PRINTS" id="PR00390">
    <property type="entry name" value="PHPHLIPASEC"/>
</dbReference>
<keyword evidence="1" id="KW-0443">Lipid metabolism</keyword>
<evidence type="ECO:0000313" key="4">
    <source>
        <dbReference type="EMBL" id="CAK7232608.1"/>
    </source>
</evidence>
<dbReference type="InterPro" id="IPR000909">
    <property type="entry name" value="PLipase_C_PInositol-sp_X_dom"/>
</dbReference>
<dbReference type="CDD" id="cd00275">
    <property type="entry name" value="C2_PLC_like"/>
    <property type="match status" value="1"/>
</dbReference>
<dbReference type="PANTHER" id="PTHR10336">
    <property type="entry name" value="PHOSPHOINOSITIDE-SPECIFIC PHOSPHOLIPASE C FAMILY PROTEIN"/>
    <property type="match status" value="1"/>
</dbReference>
<keyword evidence="1" id="KW-0442">Lipid degradation</keyword>
<proteinExistence type="predicted"/>
<feature type="region of interest" description="Disordered" evidence="2">
    <location>
        <begin position="829"/>
        <end position="854"/>
    </location>
</feature>
<dbReference type="SMART" id="SM00148">
    <property type="entry name" value="PLCXc"/>
    <property type="match status" value="1"/>
</dbReference>
<sequence length="944" mass="103009">MCLFSRRRGHHSASEAPDAHHHGRNVLRLLVDTTTLISPTHNGHHRQRPIVTTKGLADATAAYPNSPVIFLGDTTITQLKHIFHDICDQSSTFYGSLPFPPALGGTPTLSKRGLARFLTLTQGEKLAVPLEKDRYKFEEFLEVWCYQYSWNAARPPPVAEVMDLSFPISHYFISSSHNTYLVGNQLSSEASVGEYQKVLENNCRCIEIDVWDPPTAASRRANNRPKLAQKSSNHRRHLSSSSMATSIHGSFEAVASFFVFASKMSRSRASSSSQQSITVPSHVENAGAGDPETASAKPVDNTVALSKLRERSSTLVAEDVIDDDDDDSNETRDASSTGDDSETPQPSQETSERTIATISITAPDTEVAMPADVPDDTDTDGDAEPVVMHAHTFFKNDWTLGTHVPFRDVCRAVKNTAFRNNPLPIIVSLEVHTNAVQQKKMVKIMREEWENLLLDLPLDGTDPRLRLPTLAELQNKILVKVKKPYTPQWQSGVSNNTTNAVQTSLGASLTVGSTAENNGGTSGSEDDATANDVHAAPKKTRITEELGSLAIYTESRHFRTFADRDAKFPSHIFSLSDKRILELHKESHEGLFHHNQKYLMRSYPDATKHVTSSNPDPAGCWRRGVQMVALNWQTLDKAMMLNYGMFEGSNGWVLKPPGYRGGNTTATAANSVVGESAIATPVTPISSPIARVTKTVSSSNSNAVPNKKPCPVAVAEPVTSFDLTITIYAGQHLPLPLAFQRKQKKKAGSVVNKSGSTAGVVTGRQHAHFLPVVRCELNAELLEKRCPEAPALPQTHAKPAAARTMSIATVVSTSQAASTAAASPSLAIKPTASAKFPEPAPKHKTTPGETDHPDWGVNGEVLTFPNITGVVESLSFLSFYVEDEGSKTAQERAKQALGRNDTLAGWACVRLDRLRTGYRFISLMDSRGNPTEGKLLIQIKKELR</sequence>
<evidence type="ECO:0000313" key="5">
    <source>
        <dbReference type="Proteomes" id="UP001642406"/>
    </source>
</evidence>
<feature type="compositionally biased region" description="Acidic residues" evidence="2">
    <location>
        <begin position="373"/>
        <end position="383"/>
    </location>
</feature>
<dbReference type="Pfam" id="PF00388">
    <property type="entry name" value="PI-PLC-X"/>
    <property type="match status" value="2"/>
</dbReference>
<feature type="region of interest" description="Disordered" evidence="2">
    <location>
        <begin position="269"/>
        <end position="300"/>
    </location>
</feature>
<dbReference type="Proteomes" id="UP001642406">
    <property type="component" value="Unassembled WGS sequence"/>
</dbReference>
<dbReference type="PROSITE" id="PS50008">
    <property type="entry name" value="PIPLC_Y_DOMAIN"/>
    <property type="match status" value="1"/>
</dbReference>
<dbReference type="InterPro" id="IPR017946">
    <property type="entry name" value="PLC-like_Pdiesterase_TIM-brl"/>
</dbReference>
<dbReference type="InterPro" id="IPR001192">
    <property type="entry name" value="PI-PLC_fam"/>
</dbReference>
<feature type="compositionally biased region" description="Acidic residues" evidence="2">
    <location>
        <begin position="319"/>
        <end position="328"/>
    </location>
</feature>
<protein>
    <recommendedName>
        <fullName evidence="1">Phosphoinositide phospholipase C</fullName>
        <ecNumber evidence="1">3.1.4.11</ecNumber>
    </recommendedName>
</protein>
<evidence type="ECO:0000259" key="3">
    <source>
        <dbReference type="PROSITE" id="PS50008"/>
    </source>
</evidence>
<dbReference type="Gene3D" id="3.20.20.190">
    <property type="entry name" value="Phosphatidylinositol (PI) phosphodiesterase"/>
    <property type="match status" value="2"/>
</dbReference>
<reference evidence="4 5" key="1">
    <citation type="submission" date="2024-01" db="EMBL/GenBank/DDBJ databases">
        <authorList>
            <person name="Allen C."/>
            <person name="Tagirdzhanova G."/>
        </authorList>
    </citation>
    <scope>NUCLEOTIDE SEQUENCE [LARGE SCALE GENOMIC DNA]</scope>
</reference>
<dbReference type="Pfam" id="PF00387">
    <property type="entry name" value="PI-PLC-Y"/>
    <property type="match status" value="1"/>
</dbReference>
<feature type="region of interest" description="Disordered" evidence="2">
    <location>
        <begin position="1"/>
        <end position="20"/>
    </location>
</feature>
<comment type="catalytic activity">
    <reaction evidence="1">
        <text>a 1,2-diacyl-sn-glycero-3-phospho-(1D-myo-inositol-4,5-bisphosphate) + H2O = 1D-myo-inositol 1,4,5-trisphosphate + a 1,2-diacyl-sn-glycerol + H(+)</text>
        <dbReference type="Rhea" id="RHEA:33179"/>
        <dbReference type="ChEBI" id="CHEBI:15377"/>
        <dbReference type="ChEBI" id="CHEBI:15378"/>
        <dbReference type="ChEBI" id="CHEBI:17815"/>
        <dbReference type="ChEBI" id="CHEBI:58456"/>
        <dbReference type="ChEBI" id="CHEBI:203600"/>
        <dbReference type="EC" id="3.1.4.11"/>
    </reaction>
</comment>
<evidence type="ECO:0000256" key="2">
    <source>
        <dbReference type="SAM" id="MobiDB-lite"/>
    </source>
</evidence>
<dbReference type="Gene3D" id="2.60.40.150">
    <property type="entry name" value="C2 domain"/>
    <property type="match status" value="1"/>
</dbReference>
<name>A0ABP0CL80_9PEZI</name>